<name>A0AAN9NFI1_PHACN</name>
<sequence length="335" mass="37506">MAVTKLIPGFRFNPSGVELVVYFLKRKVMGKKFFGGVITELDIYKYAPWDLPDMSCLRTGELEWYFFCPLEKKYGSGSRVKRSTEIGYWKATGNDRVVQHNNRTVGKVRTLIFHQGKSPKGNRTDWVMHEHRLEDKDLADKGIVQDSYVVCKVFQKDGRGPMNGAQYARPFNEEEWNDEKLEIPFSASIAPVPILPMMSDASVRKDNPLPASGCTSCLSRSMPSPGTADPSDPNDQAVNNDDEDILRMLDIFKDGDKLFEEANNDLENIAEGVPPLDELFVGLKDYLAASLAGVSSCQNAEFITNGMITTGDVDDVDFLELIDLDMPLFLPNTQP</sequence>
<feature type="compositionally biased region" description="Polar residues" evidence="5">
    <location>
        <begin position="214"/>
        <end position="224"/>
    </location>
</feature>
<dbReference type="Proteomes" id="UP001374584">
    <property type="component" value="Unassembled WGS sequence"/>
</dbReference>
<organism evidence="7 8">
    <name type="scientific">Phaseolus coccineus</name>
    <name type="common">Scarlet runner bean</name>
    <name type="synonym">Phaseolus multiflorus</name>
    <dbReference type="NCBI Taxonomy" id="3886"/>
    <lineage>
        <taxon>Eukaryota</taxon>
        <taxon>Viridiplantae</taxon>
        <taxon>Streptophyta</taxon>
        <taxon>Embryophyta</taxon>
        <taxon>Tracheophyta</taxon>
        <taxon>Spermatophyta</taxon>
        <taxon>Magnoliopsida</taxon>
        <taxon>eudicotyledons</taxon>
        <taxon>Gunneridae</taxon>
        <taxon>Pentapetalae</taxon>
        <taxon>rosids</taxon>
        <taxon>fabids</taxon>
        <taxon>Fabales</taxon>
        <taxon>Fabaceae</taxon>
        <taxon>Papilionoideae</taxon>
        <taxon>50 kb inversion clade</taxon>
        <taxon>NPAAA clade</taxon>
        <taxon>indigoferoid/millettioid clade</taxon>
        <taxon>Phaseoleae</taxon>
        <taxon>Phaseolus</taxon>
    </lineage>
</organism>
<evidence type="ECO:0000259" key="6">
    <source>
        <dbReference type="PROSITE" id="PS51005"/>
    </source>
</evidence>
<evidence type="ECO:0000256" key="4">
    <source>
        <dbReference type="ARBA" id="ARBA00023242"/>
    </source>
</evidence>
<dbReference type="PANTHER" id="PTHR31744:SF210">
    <property type="entry name" value="NAC DOMAIN-CONTAINING PROTEIN 86-LIKE"/>
    <property type="match status" value="1"/>
</dbReference>
<dbReference type="Pfam" id="PF02365">
    <property type="entry name" value="NAM"/>
    <property type="match status" value="1"/>
</dbReference>
<evidence type="ECO:0000256" key="5">
    <source>
        <dbReference type="SAM" id="MobiDB-lite"/>
    </source>
</evidence>
<keyword evidence="1" id="KW-0805">Transcription regulation</keyword>
<dbReference type="InterPro" id="IPR036093">
    <property type="entry name" value="NAC_dom_sf"/>
</dbReference>
<evidence type="ECO:0000313" key="7">
    <source>
        <dbReference type="EMBL" id="KAK7369489.1"/>
    </source>
</evidence>
<dbReference type="InterPro" id="IPR003441">
    <property type="entry name" value="NAC-dom"/>
</dbReference>
<dbReference type="GO" id="GO:0003677">
    <property type="term" value="F:DNA binding"/>
    <property type="evidence" value="ECO:0007669"/>
    <property type="project" value="UniProtKB-KW"/>
</dbReference>
<feature type="region of interest" description="Disordered" evidence="5">
    <location>
        <begin position="214"/>
        <end position="239"/>
    </location>
</feature>
<comment type="caution">
    <text evidence="7">The sequence shown here is derived from an EMBL/GenBank/DDBJ whole genome shotgun (WGS) entry which is preliminary data.</text>
</comment>
<accession>A0AAN9NFI1</accession>
<reference evidence="7 8" key="1">
    <citation type="submission" date="2024-01" db="EMBL/GenBank/DDBJ databases">
        <title>The genomes of 5 underutilized Papilionoideae crops provide insights into root nodulation and disease resistanc.</title>
        <authorList>
            <person name="Jiang F."/>
        </authorList>
    </citation>
    <scope>NUCLEOTIDE SEQUENCE [LARGE SCALE GENOMIC DNA]</scope>
    <source>
        <strain evidence="7">JINMINGXINNONG_FW02</strain>
        <tissue evidence="7">Leaves</tissue>
    </source>
</reference>
<keyword evidence="8" id="KW-1185">Reference proteome</keyword>
<evidence type="ECO:0000256" key="3">
    <source>
        <dbReference type="ARBA" id="ARBA00023163"/>
    </source>
</evidence>
<dbReference type="GO" id="GO:0006355">
    <property type="term" value="P:regulation of DNA-templated transcription"/>
    <property type="evidence" value="ECO:0007669"/>
    <property type="project" value="InterPro"/>
</dbReference>
<dbReference type="AlphaFoldDB" id="A0AAN9NFI1"/>
<dbReference type="PANTHER" id="PTHR31744">
    <property type="entry name" value="PROTEIN CUP-SHAPED COTYLEDON 2-RELATED"/>
    <property type="match status" value="1"/>
</dbReference>
<dbReference type="PROSITE" id="PS51005">
    <property type="entry name" value="NAC"/>
    <property type="match status" value="1"/>
</dbReference>
<dbReference type="SUPFAM" id="SSF101941">
    <property type="entry name" value="NAC domain"/>
    <property type="match status" value="1"/>
</dbReference>
<evidence type="ECO:0000313" key="8">
    <source>
        <dbReference type="Proteomes" id="UP001374584"/>
    </source>
</evidence>
<feature type="domain" description="NAC" evidence="6">
    <location>
        <begin position="6"/>
        <end position="156"/>
    </location>
</feature>
<keyword evidence="4" id="KW-0539">Nucleus</keyword>
<dbReference type="Gene3D" id="2.170.150.80">
    <property type="entry name" value="NAC domain"/>
    <property type="match status" value="1"/>
</dbReference>
<protein>
    <recommendedName>
        <fullName evidence="6">NAC domain-containing protein</fullName>
    </recommendedName>
</protein>
<keyword evidence="3" id="KW-0804">Transcription</keyword>
<keyword evidence="2" id="KW-0238">DNA-binding</keyword>
<evidence type="ECO:0000256" key="1">
    <source>
        <dbReference type="ARBA" id="ARBA00023015"/>
    </source>
</evidence>
<dbReference type="EMBL" id="JAYMYR010000004">
    <property type="protein sequence ID" value="KAK7369489.1"/>
    <property type="molecule type" value="Genomic_DNA"/>
</dbReference>
<proteinExistence type="predicted"/>
<evidence type="ECO:0000256" key="2">
    <source>
        <dbReference type="ARBA" id="ARBA00023125"/>
    </source>
</evidence>
<gene>
    <name evidence="7" type="ORF">VNO80_11528</name>
</gene>